<feature type="domain" description="RCK N-terminal" evidence="2">
    <location>
        <begin position="135"/>
        <end position="256"/>
    </location>
</feature>
<dbReference type="InterPro" id="IPR003148">
    <property type="entry name" value="RCK_N"/>
</dbReference>
<dbReference type="SUPFAM" id="SSF81324">
    <property type="entry name" value="Voltage-gated potassium channels"/>
    <property type="match status" value="1"/>
</dbReference>
<evidence type="ECO:0000256" key="1">
    <source>
        <dbReference type="SAM" id="Phobius"/>
    </source>
</evidence>
<dbReference type="KEGG" id="mgg:MPLG2_0154"/>
<evidence type="ECO:0000313" key="4">
    <source>
        <dbReference type="Proteomes" id="UP000238164"/>
    </source>
</evidence>
<dbReference type="SUPFAM" id="SSF116726">
    <property type="entry name" value="TrkA C-terminal domain-like"/>
    <property type="match status" value="1"/>
</dbReference>
<keyword evidence="1" id="KW-0812">Transmembrane</keyword>
<dbReference type="InterPro" id="IPR036721">
    <property type="entry name" value="RCK_C_sf"/>
</dbReference>
<feature type="transmembrane region" description="Helical" evidence="1">
    <location>
        <begin position="53"/>
        <end position="73"/>
    </location>
</feature>
<dbReference type="EMBL" id="LT985188">
    <property type="protein sequence ID" value="SPD85190.1"/>
    <property type="molecule type" value="Genomic_DNA"/>
</dbReference>
<dbReference type="InterPro" id="IPR050721">
    <property type="entry name" value="Trk_Ktr_HKT_K-transport"/>
</dbReference>
<dbReference type="Proteomes" id="UP000238164">
    <property type="component" value="Chromosome 1"/>
</dbReference>
<organism evidence="3 4">
    <name type="scientific">Micropruina glycogenica</name>
    <dbReference type="NCBI Taxonomy" id="75385"/>
    <lineage>
        <taxon>Bacteria</taxon>
        <taxon>Bacillati</taxon>
        <taxon>Actinomycetota</taxon>
        <taxon>Actinomycetes</taxon>
        <taxon>Propionibacteriales</taxon>
        <taxon>Nocardioidaceae</taxon>
        <taxon>Micropruina</taxon>
    </lineage>
</organism>
<feature type="transmembrane region" description="Helical" evidence="1">
    <location>
        <begin position="21"/>
        <end position="41"/>
    </location>
</feature>
<dbReference type="GO" id="GO:0006813">
    <property type="term" value="P:potassium ion transport"/>
    <property type="evidence" value="ECO:0007669"/>
    <property type="project" value="InterPro"/>
</dbReference>
<accession>A0A2N9JCD4</accession>
<proteinExistence type="predicted"/>
<evidence type="ECO:0000259" key="2">
    <source>
        <dbReference type="Pfam" id="PF02254"/>
    </source>
</evidence>
<keyword evidence="1" id="KW-1133">Transmembrane helix</keyword>
<dbReference type="RefSeq" id="WP_105184491.1">
    <property type="nucleotide sequence ID" value="NZ_BAAAGO010000016.1"/>
</dbReference>
<dbReference type="Pfam" id="PF02254">
    <property type="entry name" value="TrkA_N"/>
    <property type="match status" value="2"/>
</dbReference>
<dbReference type="Gene3D" id="3.40.50.720">
    <property type="entry name" value="NAD(P)-binding Rossmann-like Domain"/>
    <property type="match status" value="2"/>
</dbReference>
<evidence type="ECO:0000313" key="3">
    <source>
        <dbReference type="EMBL" id="SPD85190.1"/>
    </source>
</evidence>
<protein>
    <submittedName>
        <fullName evidence="3">TrkA, potassium transporter</fullName>
    </submittedName>
</protein>
<feature type="transmembrane region" description="Helical" evidence="1">
    <location>
        <begin position="85"/>
        <end position="109"/>
    </location>
</feature>
<dbReference type="SUPFAM" id="SSF51735">
    <property type="entry name" value="NAD(P)-binding Rossmann-fold domains"/>
    <property type="match status" value="2"/>
</dbReference>
<keyword evidence="1" id="KW-0472">Membrane</keyword>
<dbReference type="AlphaFoldDB" id="A0A2N9JCD4"/>
<reference evidence="3 4" key="1">
    <citation type="submission" date="2018-02" db="EMBL/GenBank/DDBJ databases">
        <authorList>
            <person name="Cohen D.B."/>
            <person name="Kent A.D."/>
        </authorList>
    </citation>
    <scope>NUCLEOTIDE SEQUENCE [LARGE SCALE GENOMIC DNA]</scope>
    <source>
        <strain evidence="3">1</strain>
    </source>
</reference>
<name>A0A2N9JCD4_9ACTN</name>
<keyword evidence="4" id="KW-1185">Reference proteome</keyword>
<dbReference type="Gene3D" id="1.10.287.70">
    <property type="match status" value="1"/>
</dbReference>
<dbReference type="PANTHER" id="PTHR43833:SF9">
    <property type="entry name" value="POTASSIUM CHANNEL PROTEIN YUGO-RELATED"/>
    <property type="match status" value="1"/>
</dbReference>
<dbReference type="InterPro" id="IPR036291">
    <property type="entry name" value="NAD(P)-bd_dom_sf"/>
</dbReference>
<sequence length="582" mass="64082">MTQSPRTAINNVTYLFLRRMRVPLVLVIMLYTVSVFGLAVMPGVDDAGNATEGMGLFNAFYVISYTATTIGFGELPHPYSTAQRLWMALSIYLTVTGWSYAVVTVVGLLQEPAFQNALRHGRYARRIRNLKEPFYIVCGVGETGTLVCHGLDRLGLRFVVIDSDASRIEQIKLENFYSDPPSVMADASQPATLTGAGLLSPHCRGVMALAVDDATNRAIAVTVRLLRPGLAVMARVGDADTDHSRGAFGGDMVTNPFERFATYLALAVARPERYRMGQILTGFPGDDLPEPHHPPRGHWIMCGYGRFGHGIRDALTKAGNEVTVIDKLHYGEKGVDIEGTGTDSASLINAGIEHSVGIVAGNASDLKNLAIALVARDLKPDIFIVTRQNQVSNATLFEAFQDDLCMQPSRIVAREFLALITTPLLARFRFEIRGASEKWSADLTDALSMVNDGYVPEVWGVTINDEQAAAVTDAIRHEHWVNIGHLLVDPYDASRPANALVLMVARGDGGEILPTTGYQLEIGDQLLIAGSREAANRLRLTLNNPNVLFYVRTGRERGGGWVWHQMREGKRWWIRKRNRHND</sequence>
<dbReference type="OrthoDB" id="9781411at2"/>
<gene>
    <name evidence="3" type="ORF">MPLG2_0154</name>
</gene>
<dbReference type="PANTHER" id="PTHR43833">
    <property type="entry name" value="POTASSIUM CHANNEL PROTEIN 2-RELATED-RELATED"/>
    <property type="match status" value="1"/>
</dbReference>
<feature type="domain" description="RCK N-terminal" evidence="2">
    <location>
        <begin position="300"/>
        <end position="399"/>
    </location>
</feature>